<sequence>MFVSHYTTLGINKSATSSEIRKAQTYHPDKNPNGLEKFKEIANAYSILSDATKKLDYDRAREAPSFFRAPKAPETPKYPPPPPASTVKKSDYNIRTSTKISLKQAYIGATIDVWYNMRVSCQACHGQTNKYQSIKICGGCRGTGRSNLFTSVPNCPDCNGKGTKVNLIKCPICKEATTRSKLSIQIPKGVRHNQSLTYFSNGNYLPDRTARGDLIVQIIMEDSYSIFKRQGDDLYATVEIDLKDALMGILPGRHDLIHLDGRPVHMKQAPGMVISPGTTIIQRNEGMPVYKSSNDKKGDLHVTFKVVFPTTIRLPQSRYDIDCVNRLFETDAERRKREENTAKKVGKDLSRDEERANIQELLSDALNILKLHDQNEKGSEGWKEKQKLAEKEKQIKEQKEREIKADLERQLKEQKEQHLKEEKEWQIKAEKERQSLEEKERRIKEEREQYIKAEQEQRTRAEQEQSLKSELEQRLKAERDQRIKAEYEHRLNAEQGQRLRAKLEQKIKVERDLRLKAEREHRIKAEREQILKAEQEQRIKAERDQILRLVQEQRIKAERDQILRHEHEQHIRAEVARQIYAEIERQRRTEEERMMEEMARHDLCKRKRCMEPESEGDDYKRKK</sequence>
<dbReference type="AlphaFoldDB" id="A0A8H7R355"/>
<dbReference type="CDD" id="cd10747">
    <property type="entry name" value="DnaJ_C"/>
    <property type="match status" value="1"/>
</dbReference>
<accession>A0A8H7R355</accession>
<reference evidence="7" key="1">
    <citation type="submission" date="2020-12" db="EMBL/GenBank/DDBJ databases">
        <title>Metabolic potential, ecology and presence of endohyphal bacteria is reflected in genomic diversity of Mucoromycotina.</title>
        <authorList>
            <person name="Muszewska A."/>
            <person name="Okrasinska A."/>
            <person name="Steczkiewicz K."/>
            <person name="Drgas O."/>
            <person name="Orlowska M."/>
            <person name="Perlinska-Lenart U."/>
            <person name="Aleksandrzak-Piekarczyk T."/>
            <person name="Szatraj K."/>
            <person name="Zielenkiewicz U."/>
            <person name="Pilsyk S."/>
            <person name="Malc E."/>
            <person name="Mieczkowski P."/>
            <person name="Kruszewska J.S."/>
            <person name="Biernat P."/>
            <person name="Pawlowska J."/>
        </authorList>
    </citation>
    <scope>NUCLEOTIDE SEQUENCE</scope>
    <source>
        <strain evidence="7">WA0000017839</strain>
    </source>
</reference>
<evidence type="ECO:0000256" key="4">
    <source>
        <dbReference type="ARBA" id="ARBA00022833"/>
    </source>
</evidence>
<proteinExistence type="predicted"/>
<comment type="caution">
    <text evidence="7">The sequence shown here is derived from an EMBL/GenBank/DDBJ whole genome shotgun (WGS) entry which is preliminary data.</text>
</comment>
<dbReference type="PROSITE" id="PS50076">
    <property type="entry name" value="DNAJ_2"/>
    <property type="match status" value="1"/>
</dbReference>
<evidence type="ECO:0000313" key="7">
    <source>
        <dbReference type="EMBL" id="KAG2203624.1"/>
    </source>
</evidence>
<evidence type="ECO:0000256" key="5">
    <source>
        <dbReference type="SAM" id="MobiDB-lite"/>
    </source>
</evidence>
<protein>
    <recommendedName>
        <fullName evidence="6">J domain-containing protein</fullName>
    </recommendedName>
</protein>
<evidence type="ECO:0000313" key="8">
    <source>
        <dbReference type="Proteomes" id="UP000603453"/>
    </source>
</evidence>
<dbReference type="Gene3D" id="1.10.287.110">
    <property type="entry name" value="DnaJ domain"/>
    <property type="match status" value="1"/>
</dbReference>
<evidence type="ECO:0000259" key="6">
    <source>
        <dbReference type="PROSITE" id="PS50076"/>
    </source>
</evidence>
<keyword evidence="1" id="KW-0479">Metal-binding</keyword>
<feature type="region of interest" description="Disordered" evidence="5">
    <location>
        <begin position="69"/>
        <end position="88"/>
    </location>
</feature>
<name>A0A8H7R355_9FUNG</name>
<dbReference type="Pfam" id="PF00226">
    <property type="entry name" value="DnaJ"/>
    <property type="match status" value="1"/>
</dbReference>
<dbReference type="GO" id="GO:0051082">
    <property type="term" value="F:unfolded protein binding"/>
    <property type="evidence" value="ECO:0007669"/>
    <property type="project" value="InterPro"/>
</dbReference>
<dbReference type="GO" id="GO:0008270">
    <property type="term" value="F:zinc ion binding"/>
    <property type="evidence" value="ECO:0007669"/>
    <property type="project" value="UniProtKB-KW"/>
</dbReference>
<feature type="domain" description="J" evidence="6">
    <location>
        <begin position="4"/>
        <end position="61"/>
    </location>
</feature>
<dbReference type="EMBL" id="JAEPRD010000050">
    <property type="protein sequence ID" value="KAG2203624.1"/>
    <property type="molecule type" value="Genomic_DNA"/>
</dbReference>
<dbReference type="InterPro" id="IPR001305">
    <property type="entry name" value="HSP_DnaJ_Cys-rich_dom"/>
</dbReference>
<keyword evidence="8" id="KW-1185">Reference proteome</keyword>
<dbReference type="Proteomes" id="UP000603453">
    <property type="component" value="Unassembled WGS sequence"/>
</dbReference>
<dbReference type="InterPro" id="IPR044713">
    <property type="entry name" value="DNJA1/2-like"/>
</dbReference>
<dbReference type="SUPFAM" id="SSF46565">
    <property type="entry name" value="Chaperone J-domain"/>
    <property type="match status" value="1"/>
</dbReference>
<dbReference type="InterPro" id="IPR036869">
    <property type="entry name" value="J_dom_sf"/>
</dbReference>
<dbReference type="GO" id="GO:0030544">
    <property type="term" value="F:Hsp70 protein binding"/>
    <property type="evidence" value="ECO:0007669"/>
    <property type="project" value="InterPro"/>
</dbReference>
<evidence type="ECO:0000256" key="1">
    <source>
        <dbReference type="ARBA" id="ARBA00022723"/>
    </source>
</evidence>
<gene>
    <name evidence="7" type="ORF">INT47_011718</name>
</gene>
<dbReference type="CDD" id="cd06257">
    <property type="entry name" value="DnaJ"/>
    <property type="match status" value="1"/>
</dbReference>
<dbReference type="SUPFAM" id="SSF57938">
    <property type="entry name" value="DnaJ/Hsp40 cysteine-rich domain"/>
    <property type="match status" value="1"/>
</dbReference>
<dbReference type="CDD" id="cd10719">
    <property type="entry name" value="DnaJ_zf"/>
    <property type="match status" value="1"/>
</dbReference>
<dbReference type="InterPro" id="IPR001623">
    <property type="entry name" value="DnaJ_domain"/>
</dbReference>
<dbReference type="InterPro" id="IPR036410">
    <property type="entry name" value="HSP_DnaJ_Cys-rich_dom_sf"/>
</dbReference>
<dbReference type="FunFam" id="2.60.260.20:FF:000003">
    <property type="entry name" value="DnaJ subfamily A member 2"/>
    <property type="match status" value="1"/>
</dbReference>
<keyword evidence="3" id="KW-0863">Zinc-finger</keyword>
<dbReference type="Gene3D" id="2.10.230.10">
    <property type="entry name" value="Heat shock protein DnaJ, cysteine-rich domain"/>
    <property type="match status" value="1"/>
</dbReference>
<dbReference type="SMART" id="SM00271">
    <property type="entry name" value="DnaJ"/>
    <property type="match status" value="1"/>
</dbReference>
<dbReference type="InterPro" id="IPR018253">
    <property type="entry name" value="DnaJ_domain_CS"/>
</dbReference>
<dbReference type="PANTHER" id="PTHR43888">
    <property type="entry name" value="DNAJ-LIKE-2, ISOFORM A-RELATED"/>
    <property type="match status" value="1"/>
</dbReference>
<feature type="region of interest" description="Disordered" evidence="5">
    <location>
        <begin position="376"/>
        <end position="398"/>
    </location>
</feature>
<keyword evidence="2" id="KW-0677">Repeat</keyword>
<dbReference type="InterPro" id="IPR008971">
    <property type="entry name" value="HSP40/DnaJ_pept-bd"/>
</dbReference>
<dbReference type="PRINTS" id="PR00625">
    <property type="entry name" value="JDOMAIN"/>
</dbReference>
<dbReference type="InterPro" id="IPR002939">
    <property type="entry name" value="DnaJ_C"/>
</dbReference>
<dbReference type="PROSITE" id="PS00636">
    <property type="entry name" value="DNAJ_1"/>
    <property type="match status" value="1"/>
</dbReference>
<dbReference type="GO" id="GO:0006457">
    <property type="term" value="P:protein folding"/>
    <property type="evidence" value="ECO:0007669"/>
    <property type="project" value="InterPro"/>
</dbReference>
<dbReference type="Gene3D" id="2.60.260.20">
    <property type="entry name" value="Urease metallochaperone UreE, N-terminal domain"/>
    <property type="match status" value="2"/>
</dbReference>
<keyword evidence="4" id="KW-0862">Zinc</keyword>
<organism evidence="7 8">
    <name type="scientific">Mucor saturninus</name>
    <dbReference type="NCBI Taxonomy" id="64648"/>
    <lineage>
        <taxon>Eukaryota</taxon>
        <taxon>Fungi</taxon>
        <taxon>Fungi incertae sedis</taxon>
        <taxon>Mucoromycota</taxon>
        <taxon>Mucoromycotina</taxon>
        <taxon>Mucoromycetes</taxon>
        <taxon>Mucorales</taxon>
        <taxon>Mucorineae</taxon>
        <taxon>Mucoraceae</taxon>
        <taxon>Mucor</taxon>
    </lineage>
</organism>
<dbReference type="Pfam" id="PF01556">
    <property type="entry name" value="DnaJ_C"/>
    <property type="match status" value="1"/>
</dbReference>
<evidence type="ECO:0000256" key="2">
    <source>
        <dbReference type="ARBA" id="ARBA00022737"/>
    </source>
</evidence>
<feature type="region of interest" description="Disordered" evidence="5">
    <location>
        <begin position="453"/>
        <end position="473"/>
    </location>
</feature>
<dbReference type="OrthoDB" id="550424at2759"/>
<dbReference type="SUPFAM" id="SSF49493">
    <property type="entry name" value="HSP40/DnaJ peptide-binding domain"/>
    <property type="match status" value="2"/>
</dbReference>
<evidence type="ECO:0000256" key="3">
    <source>
        <dbReference type="ARBA" id="ARBA00022771"/>
    </source>
</evidence>